<reference evidence="3 4" key="1">
    <citation type="journal article" date="2007" name="Nature">
        <title>Evolution of genes and genomes on the Drosophila phylogeny.</title>
        <authorList>
            <consortium name="Drosophila 12 Genomes Consortium"/>
            <person name="Clark A.G."/>
            <person name="Eisen M.B."/>
            <person name="Smith D.R."/>
            <person name="Bergman C.M."/>
            <person name="Oliver B."/>
            <person name="Markow T.A."/>
            <person name="Kaufman T.C."/>
            <person name="Kellis M."/>
            <person name="Gelbart W."/>
            <person name="Iyer V.N."/>
            <person name="Pollard D.A."/>
            <person name="Sackton T.B."/>
            <person name="Larracuente A.M."/>
            <person name="Singh N.D."/>
            <person name="Abad J.P."/>
            <person name="Abt D.N."/>
            <person name="Adryan B."/>
            <person name="Aguade M."/>
            <person name="Akashi H."/>
            <person name="Anderson W.W."/>
            <person name="Aquadro C.F."/>
            <person name="Ardell D.H."/>
            <person name="Arguello R."/>
            <person name="Artieri C.G."/>
            <person name="Barbash D.A."/>
            <person name="Barker D."/>
            <person name="Barsanti P."/>
            <person name="Batterham P."/>
            <person name="Batzoglou S."/>
            <person name="Begun D."/>
            <person name="Bhutkar A."/>
            <person name="Blanco E."/>
            <person name="Bosak S.A."/>
            <person name="Bradley R.K."/>
            <person name="Brand A.D."/>
            <person name="Brent M.R."/>
            <person name="Brooks A.N."/>
            <person name="Brown R.H."/>
            <person name="Butlin R.K."/>
            <person name="Caggese C."/>
            <person name="Calvi B.R."/>
            <person name="Bernardo de Carvalho A."/>
            <person name="Caspi A."/>
            <person name="Castrezana S."/>
            <person name="Celniker S.E."/>
            <person name="Chang J.L."/>
            <person name="Chapple C."/>
            <person name="Chatterji S."/>
            <person name="Chinwalla A."/>
            <person name="Civetta A."/>
            <person name="Clifton S.W."/>
            <person name="Comeron J.M."/>
            <person name="Costello J.C."/>
            <person name="Coyne J.A."/>
            <person name="Daub J."/>
            <person name="David R.G."/>
            <person name="Delcher A.L."/>
            <person name="Delehaunty K."/>
            <person name="Do C.B."/>
            <person name="Ebling H."/>
            <person name="Edwards K."/>
            <person name="Eickbush T."/>
            <person name="Evans J.D."/>
            <person name="Filipski A."/>
            <person name="Findeiss S."/>
            <person name="Freyhult E."/>
            <person name="Fulton L."/>
            <person name="Fulton R."/>
            <person name="Garcia A.C."/>
            <person name="Gardiner A."/>
            <person name="Garfield D.A."/>
            <person name="Garvin B.E."/>
            <person name="Gibson G."/>
            <person name="Gilbert D."/>
            <person name="Gnerre S."/>
            <person name="Godfrey J."/>
            <person name="Good R."/>
            <person name="Gotea V."/>
            <person name="Gravely B."/>
            <person name="Greenberg A.J."/>
            <person name="Griffiths-Jones S."/>
            <person name="Gross S."/>
            <person name="Guigo R."/>
            <person name="Gustafson E.A."/>
            <person name="Haerty W."/>
            <person name="Hahn M.W."/>
            <person name="Halligan D.L."/>
            <person name="Halpern A.L."/>
            <person name="Halter G.M."/>
            <person name="Han M.V."/>
            <person name="Heger A."/>
            <person name="Hillier L."/>
            <person name="Hinrichs A.S."/>
            <person name="Holmes I."/>
            <person name="Hoskins R.A."/>
            <person name="Hubisz M.J."/>
            <person name="Hultmark D."/>
            <person name="Huntley M.A."/>
            <person name="Jaffe D.B."/>
            <person name="Jagadeeshan S."/>
            <person name="Jeck W.R."/>
            <person name="Johnson J."/>
            <person name="Jones C.D."/>
            <person name="Jordan W.C."/>
            <person name="Karpen G.H."/>
            <person name="Kataoka E."/>
            <person name="Keightley P.D."/>
            <person name="Kheradpour P."/>
            <person name="Kirkness E.F."/>
            <person name="Koerich L.B."/>
            <person name="Kristiansen K."/>
            <person name="Kudrna D."/>
            <person name="Kulathinal R.J."/>
            <person name="Kumar S."/>
            <person name="Kwok R."/>
            <person name="Lander E."/>
            <person name="Langley C.H."/>
            <person name="Lapoint R."/>
            <person name="Lazzaro B.P."/>
            <person name="Lee S.J."/>
            <person name="Levesque L."/>
            <person name="Li R."/>
            <person name="Lin C.F."/>
            <person name="Lin M.F."/>
            <person name="Lindblad-Toh K."/>
            <person name="Llopart A."/>
            <person name="Long M."/>
            <person name="Low L."/>
            <person name="Lozovsky E."/>
            <person name="Lu J."/>
            <person name="Luo M."/>
            <person name="Machado C.A."/>
            <person name="Makalowski W."/>
            <person name="Marzo M."/>
            <person name="Matsuda M."/>
            <person name="Matzkin L."/>
            <person name="McAllister B."/>
            <person name="McBride C.S."/>
            <person name="McKernan B."/>
            <person name="McKernan K."/>
            <person name="Mendez-Lago M."/>
            <person name="Minx P."/>
            <person name="Mollenhauer M.U."/>
            <person name="Montooth K."/>
            <person name="Mount S.M."/>
            <person name="Mu X."/>
            <person name="Myers E."/>
            <person name="Negre B."/>
            <person name="Newfeld S."/>
            <person name="Nielsen R."/>
            <person name="Noor M.A."/>
            <person name="O'Grady P."/>
            <person name="Pachter L."/>
            <person name="Papaceit M."/>
            <person name="Parisi M.J."/>
            <person name="Parisi M."/>
            <person name="Parts L."/>
            <person name="Pedersen J.S."/>
            <person name="Pesole G."/>
            <person name="Phillippy A.M."/>
            <person name="Ponting C.P."/>
            <person name="Pop M."/>
            <person name="Porcelli D."/>
            <person name="Powell J.R."/>
            <person name="Prohaska S."/>
            <person name="Pruitt K."/>
            <person name="Puig M."/>
            <person name="Quesneville H."/>
            <person name="Ram K.R."/>
            <person name="Rand D."/>
            <person name="Rasmussen M.D."/>
            <person name="Reed L.K."/>
            <person name="Reenan R."/>
            <person name="Reily A."/>
            <person name="Remington K.A."/>
            <person name="Rieger T.T."/>
            <person name="Ritchie M.G."/>
            <person name="Robin C."/>
            <person name="Rogers Y.H."/>
            <person name="Rohde C."/>
            <person name="Rozas J."/>
            <person name="Rubenfield M.J."/>
            <person name="Ruiz A."/>
            <person name="Russo S."/>
            <person name="Salzberg S.L."/>
            <person name="Sanchez-Gracia A."/>
            <person name="Saranga D.J."/>
            <person name="Sato H."/>
            <person name="Schaeffer S.W."/>
            <person name="Schatz M.C."/>
            <person name="Schlenke T."/>
            <person name="Schwartz R."/>
            <person name="Segarra C."/>
            <person name="Singh R.S."/>
            <person name="Sirot L."/>
            <person name="Sirota M."/>
            <person name="Sisneros N.B."/>
            <person name="Smith C.D."/>
            <person name="Smith T.F."/>
            <person name="Spieth J."/>
            <person name="Stage D.E."/>
            <person name="Stark A."/>
            <person name="Stephan W."/>
            <person name="Strausberg R.L."/>
            <person name="Strempel S."/>
            <person name="Sturgill D."/>
            <person name="Sutton G."/>
            <person name="Sutton G.G."/>
            <person name="Tao W."/>
            <person name="Teichmann S."/>
            <person name="Tobari Y.N."/>
            <person name="Tomimura Y."/>
            <person name="Tsolas J.M."/>
            <person name="Valente V.L."/>
            <person name="Venter E."/>
            <person name="Venter J.C."/>
            <person name="Vicario S."/>
            <person name="Vieira F.G."/>
            <person name="Vilella A.J."/>
            <person name="Villasante A."/>
            <person name="Walenz B."/>
            <person name="Wang J."/>
            <person name="Wasserman M."/>
            <person name="Watts T."/>
            <person name="Wilson D."/>
            <person name="Wilson R.K."/>
            <person name="Wing R.A."/>
            <person name="Wolfner M.F."/>
            <person name="Wong A."/>
            <person name="Wong G.K."/>
            <person name="Wu C.I."/>
            <person name="Wu G."/>
            <person name="Yamamoto D."/>
            <person name="Yang H.P."/>
            <person name="Yang S.P."/>
            <person name="Yorke J.A."/>
            <person name="Yoshida K."/>
            <person name="Zdobnov E."/>
            <person name="Zhang P."/>
            <person name="Zhang Y."/>
            <person name="Zimin A.V."/>
            <person name="Baldwin J."/>
            <person name="Abdouelleil A."/>
            <person name="Abdulkadir J."/>
            <person name="Abebe A."/>
            <person name="Abera B."/>
            <person name="Abreu J."/>
            <person name="Acer S.C."/>
            <person name="Aftuck L."/>
            <person name="Alexander A."/>
            <person name="An P."/>
            <person name="Anderson E."/>
            <person name="Anderson S."/>
            <person name="Arachi H."/>
            <person name="Azer M."/>
            <person name="Bachantsang P."/>
            <person name="Barry A."/>
            <person name="Bayul T."/>
            <person name="Berlin A."/>
            <person name="Bessette D."/>
            <person name="Bloom T."/>
            <person name="Blye J."/>
            <person name="Boguslavskiy L."/>
            <person name="Bonnet C."/>
            <person name="Boukhgalter B."/>
            <person name="Bourzgui I."/>
            <person name="Brown A."/>
            <person name="Cahill P."/>
            <person name="Channer S."/>
            <person name="Cheshatsang Y."/>
            <person name="Chuda L."/>
            <person name="Citroen M."/>
            <person name="Collymore A."/>
            <person name="Cooke P."/>
            <person name="Costello M."/>
            <person name="D'Aco K."/>
            <person name="Daza R."/>
            <person name="De Haan G."/>
            <person name="DeGray S."/>
            <person name="DeMaso C."/>
            <person name="Dhargay N."/>
            <person name="Dooley K."/>
            <person name="Dooley E."/>
            <person name="Doricent M."/>
            <person name="Dorje P."/>
            <person name="Dorjee K."/>
            <person name="Dupes A."/>
            <person name="Elong R."/>
            <person name="Falk J."/>
            <person name="Farina A."/>
            <person name="Faro S."/>
            <person name="Ferguson D."/>
            <person name="Fisher S."/>
            <person name="Foley C.D."/>
            <person name="Franke A."/>
            <person name="Friedrich D."/>
            <person name="Gadbois L."/>
            <person name="Gearin G."/>
            <person name="Gearin C.R."/>
            <person name="Giannoukos G."/>
            <person name="Goode T."/>
            <person name="Graham J."/>
            <person name="Grandbois E."/>
            <person name="Grewal S."/>
            <person name="Gyaltsen K."/>
            <person name="Hafez N."/>
            <person name="Hagos B."/>
            <person name="Hall J."/>
            <person name="Henson C."/>
            <person name="Hollinger A."/>
            <person name="Honan T."/>
            <person name="Huard M.D."/>
            <person name="Hughes L."/>
            <person name="Hurhula B."/>
            <person name="Husby M.E."/>
            <person name="Kamat A."/>
            <person name="Kanga B."/>
            <person name="Kashin S."/>
            <person name="Khazanovich D."/>
            <person name="Kisner P."/>
            <person name="Lance K."/>
            <person name="Lara M."/>
            <person name="Lee W."/>
            <person name="Lennon N."/>
            <person name="Letendre F."/>
            <person name="LeVine R."/>
            <person name="Lipovsky A."/>
            <person name="Liu X."/>
            <person name="Liu J."/>
            <person name="Liu S."/>
            <person name="Lokyitsang T."/>
            <person name="Lokyitsang Y."/>
            <person name="Lubonja R."/>
            <person name="Lui A."/>
            <person name="MacDonald P."/>
            <person name="Magnisalis V."/>
            <person name="Maru K."/>
            <person name="Matthews C."/>
            <person name="McCusker W."/>
            <person name="McDonough S."/>
            <person name="Mehta T."/>
            <person name="Meldrim J."/>
            <person name="Meneus L."/>
            <person name="Mihai O."/>
            <person name="Mihalev A."/>
            <person name="Mihova T."/>
            <person name="Mittelman R."/>
            <person name="Mlenga V."/>
            <person name="Montmayeur A."/>
            <person name="Mulrain L."/>
            <person name="Navidi A."/>
            <person name="Naylor J."/>
            <person name="Negash T."/>
            <person name="Nguyen T."/>
            <person name="Nguyen N."/>
            <person name="Nicol R."/>
            <person name="Norbu C."/>
            <person name="Norbu N."/>
            <person name="Novod N."/>
            <person name="O'Neill B."/>
            <person name="Osman S."/>
            <person name="Markiewicz E."/>
            <person name="Oyono O.L."/>
            <person name="Patti C."/>
            <person name="Phunkhang P."/>
            <person name="Pierre F."/>
            <person name="Priest M."/>
            <person name="Raghuraman S."/>
            <person name="Rege F."/>
            <person name="Reyes R."/>
            <person name="Rise C."/>
            <person name="Rogov P."/>
            <person name="Ross K."/>
            <person name="Ryan E."/>
            <person name="Settipalli S."/>
            <person name="Shea T."/>
            <person name="Sherpa N."/>
            <person name="Shi L."/>
            <person name="Shih D."/>
            <person name="Sparrow T."/>
            <person name="Spaulding J."/>
            <person name="Stalker J."/>
            <person name="Stange-Thomann N."/>
            <person name="Stavropoulos S."/>
            <person name="Stone C."/>
            <person name="Strader C."/>
            <person name="Tesfaye S."/>
            <person name="Thomson T."/>
            <person name="Thoulutsang Y."/>
            <person name="Thoulutsang D."/>
            <person name="Topham K."/>
            <person name="Topping I."/>
            <person name="Tsamla T."/>
            <person name="Vassiliev H."/>
            <person name="Vo A."/>
            <person name="Wangchuk T."/>
            <person name="Wangdi T."/>
            <person name="Weiand M."/>
            <person name="Wilkinson J."/>
            <person name="Wilson A."/>
            <person name="Yadav S."/>
            <person name="Young G."/>
            <person name="Yu Q."/>
            <person name="Zembek L."/>
            <person name="Zhong D."/>
            <person name="Zimmer A."/>
            <person name="Zwirko Z."/>
            <person name="Jaffe D.B."/>
            <person name="Alvarez P."/>
            <person name="Brockman W."/>
            <person name="Butler J."/>
            <person name="Chin C."/>
            <person name="Gnerre S."/>
            <person name="Grabherr M."/>
            <person name="Kleber M."/>
            <person name="Mauceli E."/>
            <person name="MacCallum I."/>
        </authorList>
    </citation>
    <scope>NUCLEOTIDE SEQUENCE [LARGE SCALE GENOMIC DNA]</scope>
    <source>
        <strain evidence="4">white501</strain>
    </source>
</reference>
<dbReference type="EMBL" id="CH982468">
    <property type="protein sequence ID" value="EDX15305.1"/>
    <property type="molecule type" value="Genomic_DNA"/>
</dbReference>
<evidence type="ECO:0000313" key="3">
    <source>
        <dbReference type="EMBL" id="EDX15305.1"/>
    </source>
</evidence>
<proteinExistence type="predicted"/>
<dbReference type="PhylomeDB" id="B4NSX3"/>
<evidence type="ECO:0000256" key="1">
    <source>
        <dbReference type="SAM" id="MobiDB-lite"/>
    </source>
</evidence>
<dbReference type="OMA" id="NIAMSVH"/>
<sequence>MDDKIILNDFSLTTLKDWLRILGQNTEGTKAELIARLQDIPTAVRGDCPPEHPQKNAPPRNDIFSSLDFQNCEINTDHVSVNAMNRKESTETGSERETNMFDLQQLRAELAEAKAMLNGTRSSLQFQEQQQPEQSKATVSSVIQTAQFTQAGATKENTTFHSPQRSNERAGSQRFPVDVLALAKETITDYDGKTCARAWITVVKNIARTFNIDDNHLRILLITKLKGNAQVWLHAHPARLIEPIDNLLDQLSLTFGEQSSKAEIRRKLESRKWKTEENFCSYYDQKMALSNGINIDDDELLDQVIEGIPLQNFRTQARIQCFPTPSEMLRAFLNIRLPARREPPVQPTDYKDAIRCANCNSRN</sequence>
<dbReference type="InterPro" id="IPR036361">
    <property type="entry name" value="SAP_dom_sf"/>
</dbReference>
<dbReference type="AlphaFoldDB" id="B4NSX3"/>
<feature type="compositionally biased region" description="Polar residues" evidence="1">
    <location>
        <begin position="148"/>
        <end position="165"/>
    </location>
</feature>
<dbReference type="PROSITE" id="PS50800">
    <property type="entry name" value="SAP"/>
    <property type="match status" value="1"/>
</dbReference>
<keyword evidence="4" id="KW-1185">Reference proteome</keyword>
<dbReference type="InterPro" id="IPR003034">
    <property type="entry name" value="SAP_dom"/>
</dbReference>
<feature type="domain" description="SAP" evidence="2">
    <location>
        <begin position="7"/>
        <end position="41"/>
    </location>
</feature>
<evidence type="ECO:0000313" key="4">
    <source>
        <dbReference type="Proteomes" id="UP000000304"/>
    </source>
</evidence>
<protein>
    <submittedName>
        <fullName evidence="3">GD17734</fullName>
    </submittedName>
</protein>
<name>B4NSX3_DROSI</name>
<evidence type="ECO:0000259" key="2">
    <source>
        <dbReference type="PROSITE" id="PS50800"/>
    </source>
</evidence>
<feature type="region of interest" description="Disordered" evidence="1">
    <location>
        <begin position="148"/>
        <end position="172"/>
    </location>
</feature>
<dbReference type="SUPFAM" id="SSF68906">
    <property type="entry name" value="SAP domain"/>
    <property type="match status" value="1"/>
</dbReference>
<organism evidence="3 4">
    <name type="scientific">Drosophila simulans</name>
    <name type="common">Fruit fly</name>
    <dbReference type="NCBI Taxonomy" id="7240"/>
    <lineage>
        <taxon>Eukaryota</taxon>
        <taxon>Metazoa</taxon>
        <taxon>Ecdysozoa</taxon>
        <taxon>Arthropoda</taxon>
        <taxon>Hexapoda</taxon>
        <taxon>Insecta</taxon>
        <taxon>Pterygota</taxon>
        <taxon>Neoptera</taxon>
        <taxon>Endopterygota</taxon>
        <taxon>Diptera</taxon>
        <taxon>Brachycera</taxon>
        <taxon>Muscomorpha</taxon>
        <taxon>Ephydroidea</taxon>
        <taxon>Drosophilidae</taxon>
        <taxon>Drosophila</taxon>
        <taxon>Sophophora</taxon>
    </lineage>
</organism>
<dbReference type="OrthoDB" id="7864685at2759"/>
<gene>
    <name evidence="3" type="primary">Dsim\GD17734</name>
    <name evidence="3" type="ORF">Dsim_GD17734</name>
</gene>
<accession>B4NSX3</accession>
<dbReference type="HOGENOM" id="CLU_063127_0_0_1"/>
<dbReference type="SMART" id="SM00513">
    <property type="entry name" value="SAP"/>
    <property type="match status" value="1"/>
</dbReference>
<dbReference type="Proteomes" id="UP000000304">
    <property type="component" value="Unassembled WGS sequence"/>
</dbReference>